<reference evidence="8" key="2">
    <citation type="submission" date="2025-09" db="UniProtKB">
        <authorList>
            <consortium name="Ensembl"/>
        </authorList>
    </citation>
    <scope>IDENTIFICATION</scope>
</reference>
<feature type="transmembrane region" description="Helical" evidence="7">
    <location>
        <begin position="573"/>
        <end position="596"/>
    </location>
</feature>
<accession>A0A8C6QPD6</accession>
<feature type="transmembrane region" description="Helical" evidence="7">
    <location>
        <begin position="299"/>
        <end position="318"/>
    </location>
</feature>
<keyword evidence="6 7" id="KW-0472">Membrane</keyword>
<comment type="similarity">
    <text evidence="2 7">Belongs to the nonaspanin (TM9SF) (TC 9.A.2) family.</text>
</comment>
<keyword evidence="9" id="KW-1185">Reference proteome</keyword>
<gene>
    <name evidence="8" type="primary">LOC103740156</name>
</gene>
<evidence type="ECO:0000256" key="7">
    <source>
        <dbReference type="RuleBase" id="RU363079"/>
    </source>
</evidence>
<dbReference type="InterPro" id="IPR004240">
    <property type="entry name" value="EMP70"/>
</dbReference>
<feature type="transmembrane region" description="Helical" evidence="7">
    <location>
        <begin position="389"/>
        <end position="411"/>
    </location>
</feature>
<keyword evidence="5 7" id="KW-1133">Transmembrane helix</keyword>
<dbReference type="PANTHER" id="PTHR10766">
    <property type="entry name" value="TRANSMEMBRANE 9 SUPERFAMILY PROTEIN"/>
    <property type="match status" value="1"/>
</dbReference>
<protein>
    <recommendedName>
        <fullName evidence="7">Transmembrane 9 superfamily member</fullName>
    </recommendedName>
</protein>
<evidence type="ECO:0000256" key="2">
    <source>
        <dbReference type="ARBA" id="ARBA00005227"/>
    </source>
</evidence>
<feature type="transmembrane region" description="Helical" evidence="7">
    <location>
        <begin position="355"/>
        <end position="383"/>
    </location>
</feature>
<feature type="transmembrane region" description="Helical" evidence="7">
    <location>
        <begin position="462"/>
        <end position="484"/>
    </location>
</feature>
<dbReference type="Ensembl" id="ENSNGAT00000011215.1">
    <property type="protein sequence ID" value="ENSNGAP00000006288.1"/>
    <property type="gene ID" value="ENSNGAG00000009293.1"/>
</dbReference>
<name>A0A8C6QPD6_NANGA</name>
<evidence type="ECO:0000256" key="5">
    <source>
        <dbReference type="ARBA" id="ARBA00022989"/>
    </source>
</evidence>
<evidence type="ECO:0000313" key="8">
    <source>
        <dbReference type="Ensembl" id="ENSNGAP00000006288.1"/>
    </source>
</evidence>
<dbReference type="OMA" id="SAYIFIY"/>
<dbReference type="GO" id="GO:0072659">
    <property type="term" value="P:protein localization to plasma membrane"/>
    <property type="evidence" value="ECO:0007669"/>
    <property type="project" value="Ensembl"/>
</dbReference>
<dbReference type="GO" id="GO:0045747">
    <property type="term" value="P:positive regulation of Notch signaling pathway"/>
    <property type="evidence" value="ECO:0007669"/>
    <property type="project" value="Ensembl"/>
</dbReference>
<evidence type="ECO:0000256" key="4">
    <source>
        <dbReference type="ARBA" id="ARBA00022729"/>
    </source>
</evidence>
<feature type="transmembrane region" description="Helical" evidence="7">
    <location>
        <begin position="21"/>
        <end position="39"/>
    </location>
</feature>
<dbReference type="GO" id="GO:0005886">
    <property type="term" value="C:plasma membrane"/>
    <property type="evidence" value="ECO:0007669"/>
    <property type="project" value="Ensembl"/>
</dbReference>
<evidence type="ECO:0000256" key="1">
    <source>
        <dbReference type="ARBA" id="ARBA00004141"/>
    </source>
</evidence>
<dbReference type="GO" id="GO:0022605">
    <property type="term" value="P:mammalian oogenesis stage"/>
    <property type="evidence" value="ECO:0007669"/>
    <property type="project" value="Ensembl"/>
</dbReference>
<evidence type="ECO:0000313" key="9">
    <source>
        <dbReference type="Proteomes" id="UP000694381"/>
    </source>
</evidence>
<dbReference type="Proteomes" id="UP000694381">
    <property type="component" value="Unassembled WGS sequence"/>
</dbReference>
<dbReference type="AlphaFoldDB" id="A0A8C6QPD6"/>
<organism evidence="8 9">
    <name type="scientific">Nannospalax galili</name>
    <name type="common">Northern Israeli blind subterranean mole rat</name>
    <name type="synonym">Spalax galili</name>
    <dbReference type="NCBI Taxonomy" id="1026970"/>
    <lineage>
        <taxon>Eukaryota</taxon>
        <taxon>Metazoa</taxon>
        <taxon>Chordata</taxon>
        <taxon>Craniata</taxon>
        <taxon>Vertebrata</taxon>
        <taxon>Euteleostomi</taxon>
        <taxon>Mammalia</taxon>
        <taxon>Eutheria</taxon>
        <taxon>Euarchontoglires</taxon>
        <taxon>Glires</taxon>
        <taxon>Rodentia</taxon>
        <taxon>Myomorpha</taxon>
        <taxon>Muroidea</taxon>
        <taxon>Spalacidae</taxon>
        <taxon>Spalacinae</taxon>
        <taxon>Nannospalax</taxon>
    </lineage>
</organism>
<sequence length="649" mass="75157">PKMDAGGFRLGTNLCIALPGLRWLLWLWLVAGCFGAFYFPGMVPVSYCEKRSQTGFCRSLIDVYVHSLYSVESAVTYEYESFDFCQDDLKKTPPETLGQILFGKQITSSPYKFSFKKEETCRKVCVKSYTAQNKDQMNKLAFLKNRIMQNYYHSWVIDNMPMIWCHDMEDGEEYCTLGFPIGCFNIPGDKLKGPCLSELKNYTLYPFNHVDITITYHRESDTNWNFARLVSSTIEPKSYKHSDENDLTCSGPPMEIPEEDTNTLNVIYTYSVKFEESQNAKWTSRWDYILETISDNNSFFLVLALCGLVVIIILKSICQRSTKYNHVSYMHARRQQHFRWRMVQRNIFRPPENGMLLSVFLGQGAQVFIMTFLSLFLAVIAFLTPADLSALMTCAVVLWALLGILGGYVSAKMYKIYCFLLMLFTVPSPYPRFLRIVFTDLLTMNLILWLEESSVAVSFGTLIRTIVLWFGISVPLTFLGIIFGKKVNMKEMPRQNFKRSFFTKPAVNIILGSLLPFACIFIQFSCILSNIWSPYIYYPSNFLFLLFTILLIFCSEVTVMLDHFHLYAEDGDWWWKSFLSSSFTSAYIFIYAIYYFTKLQVTSIETTILYFGYIIIAVLISLLFTGNFFPFCGISLHFFDCFFCFTEAF</sequence>
<dbReference type="GO" id="GO:0031398">
    <property type="term" value="P:positive regulation of protein ubiquitination"/>
    <property type="evidence" value="ECO:0007669"/>
    <property type="project" value="Ensembl"/>
</dbReference>
<keyword evidence="4" id="KW-0732">Signal</keyword>
<feature type="transmembrane region" description="Helical" evidence="7">
    <location>
        <begin position="538"/>
        <end position="561"/>
    </location>
</feature>
<evidence type="ECO:0000256" key="3">
    <source>
        <dbReference type="ARBA" id="ARBA00022692"/>
    </source>
</evidence>
<reference evidence="8" key="1">
    <citation type="submission" date="2025-08" db="UniProtKB">
        <authorList>
            <consortium name="Ensembl"/>
        </authorList>
    </citation>
    <scope>IDENTIFICATION</scope>
</reference>
<feature type="transmembrane region" description="Helical" evidence="7">
    <location>
        <begin position="608"/>
        <end position="629"/>
    </location>
</feature>
<feature type="transmembrane region" description="Helical" evidence="7">
    <location>
        <begin position="505"/>
        <end position="532"/>
    </location>
</feature>
<keyword evidence="3 7" id="KW-0812">Transmembrane</keyword>
<dbReference type="PANTHER" id="PTHR10766:SF176">
    <property type="entry name" value="TRANSMEMBRANE 9 SUPERFAMILY MEMBER"/>
    <property type="match status" value="1"/>
</dbReference>
<comment type="subcellular location">
    <subcellularLocation>
        <location evidence="1">Membrane</location>
        <topology evidence="1">Multi-pass membrane protein</topology>
    </subcellularLocation>
</comment>
<proteinExistence type="inferred from homology"/>
<dbReference type="Pfam" id="PF02990">
    <property type="entry name" value="EMP70"/>
    <property type="match status" value="1"/>
</dbReference>
<dbReference type="GeneTree" id="ENSGT00940000163390"/>
<evidence type="ECO:0000256" key="6">
    <source>
        <dbReference type="ARBA" id="ARBA00023136"/>
    </source>
</evidence>